<sequence>MQSKLKFCIQSFNGFYREFSLIFSLGTLFQGIKDRIQSNKSVDVFANCLQMKISPNSQSNI</sequence>
<evidence type="ECO:0000313" key="1">
    <source>
        <dbReference type="EMBL" id="KRZ57428.1"/>
    </source>
</evidence>
<comment type="caution">
    <text evidence="1">The sequence shown here is derived from an EMBL/GenBank/DDBJ whole genome shotgun (WGS) entry which is preliminary data.</text>
</comment>
<dbReference type="EMBL" id="JYDW01000075">
    <property type="protein sequence ID" value="KRZ57428.1"/>
    <property type="molecule type" value="Genomic_DNA"/>
</dbReference>
<keyword evidence="2" id="KW-1185">Reference proteome</keyword>
<reference evidence="1 2" key="1">
    <citation type="submission" date="2015-05" db="EMBL/GenBank/DDBJ databases">
        <title>Evolution of Trichinella species and genotypes.</title>
        <authorList>
            <person name="Korhonen P.K."/>
            <person name="Edoardo P."/>
            <person name="Giuseppe L.R."/>
            <person name="Gasser R.B."/>
        </authorList>
    </citation>
    <scope>NUCLEOTIDE SEQUENCE [LARGE SCALE GENOMIC DNA]</scope>
    <source>
        <strain evidence="1">ISS10</strain>
    </source>
</reference>
<organism evidence="1 2">
    <name type="scientific">Trichinella nativa</name>
    <dbReference type="NCBI Taxonomy" id="6335"/>
    <lineage>
        <taxon>Eukaryota</taxon>
        <taxon>Metazoa</taxon>
        <taxon>Ecdysozoa</taxon>
        <taxon>Nematoda</taxon>
        <taxon>Enoplea</taxon>
        <taxon>Dorylaimia</taxon>
        <taxon>Trichinellida</taxon>
        <taxon>Trichinellidae</taxon>
        <taxon>Trichinella</taxon>
    </lineage>
</organism>
<dbReference type="AlphaFoldDB" id="A0A0V1LD23"/>
<evidence type="ECO:0000313" key="2">
    <source>
        <dbReference type="Proteomes" id="UP000054721"/>
    </source>
</evidence>
<gene>
    <name evidence="1" type="ORF">T02_13429</name>
</gene>
<accession>A0A0V1LD23</accession>
<dbReference type="Proteomes" id="UP000054721">
    <property type="component" value="Unassembled WGS sequence"/>
</dbReference>
<protein>
    <submittedName>
        <fullName evidence="1">Uncharacterized protein</fullName>
    </submittedName>
</protein>
<name>A0A0V1LD23_9BILA</name>
<proteinExistence type="predicted"/>